<feature type="non-terminal residue" evidence="1">
    <location>
        <position position="633"/>
    </location>
</feature>
<gene>
    <name evidence="1" type="ORF">AZO1586R_2242</name>
</gene>
<name>A0ACA8ZSU9_9GAMM</name>
<evidence type="ECO:0000313" key="2">
    <source>
        <dbReference type="Proteomes" id="UP000635628"/>
    </source>
</evidence>
<feature type="non-terminal residue" evidence="1">
    <location>
        <position position="1"/>
    </location>
</feature>
<keyword evidence="2" id="KW-1185">Reference proteome</keyword>
<comment type="caution">
    <text evidence="1">The sequence shown here is derived from an EMBL/GenBank/DDBJ whole genome shotgun (WGS) entry which is preliminary data.</text>
</comment>
<proteinExistence type="predicted"/>
<sequence length="633" mass="70597">QKCAENTLAYHLENKFNKSGLDIDVSVDMLKDIAGLSLGDQLTRIESAKSEFERLLSQDEINLEKNAARKAWTEECVRKASEIASGITKSRQALNAWESRAVTNELKAFPGPRDTHYVVVQLENDLKIVENSVAMASKYPRKSTLIQMDKKGGYRIVHGPKLHKIKADNIKILFIGHGDNWLKTTGGRTANGIVDHVVALRGVLPAQSSIDTVAIKGCKPGNDFSKDVAMGLKARNIETKVSSRLGISRSQPGGRMMVNDRYHLDEGKVVWGYKDGELTQFDPYTDDNYHLVVSVGEDGSLQLNRSIEGLEGELKIRVMASDFDTTLAVLKELENQLPDDTSMAQINIKMGDGSADWYATHGAFGYSILVTNLSNRLNANVLAYSPSSGPNRGSYASRYVHGVTRVEGLETNGLAYGLVFYDANTSSYVTFSYQKDQPSLIYNFAKRPNTDKVIIAIIESDSYSKQELLEKFKCAINLMDGAAFEIEIVTKNDKISVDDYKAMVSFLSRELHVRVEAYNTCTQTKPWLSINSDDSQVTEDLGARHLSETTPYQDKKIQSWENLTQEQTNKLTTESQKTKPDLANHDHQILFQTEADDNIKDSTLKLAFKHPTKTTIVQMDKDGAYRVVYGTQL</sequence>
<dbReference type="Proteomes" id="UP000635628">
    <property type="component" value="Unassembled WGS sequence"/>
</dbReference>
<evidence type="ECO:0000313" key="1">
    <source>
        <dbReference type="EMBL" id="CAB5507056.1"/>
    </source>
</evidence>
<protein>
    <submittedName>
        <fullName evidence="1">Uncharacterized protein</fullName>
    </submittedName>
</protein>
<organism evidence="1 2">
    <name type="scientific">Bathymodiolus azoricus thioautotrophic gill symbiont</name>
    <dbReference type="NCBI Taxonomy" id="235205"/>
    <lineage>
        <taxon>Bacteria</taxon>
        <taxon>Pseudomonadati</taxon>
        <taxon>Pseudomonadota</taxon>
        <taxon>Gammaproteobacteria</taxon>
        <taxon>sulfur-oxidizing symbionts</taxon>
    </lineage>
</organism>
<dbReference type="EMBL" id="CAESAP020000358">
    <property type="protein sequence ID" value="CAB5507056.1"/>
    <property type="molecule type" value="Genomic_DNA"/>
</dbReference>
<accession>A0ACA8ZSU9</accession>
<reference evidence="1" key="1">
    <citation type="submission" date="2020-05" db="EMBL/GenBank/DDBJ databases">
        <authorList>
            <person name="Petersen J."/>
            <person name="Sayavedra L."/>
        </authorList>
    </citation>
    <scope>NUCLEOTIDE SEQUENCE</scope>
    <source>
        <strain evidence="1">B azoricus SOX Menez Gwen</strain>
    </source>
</reference>